<evidence type="ECO:0000256" key="1">
    <source>
        <dbReference type="ARBA" id="ARBA00022679"/>
    </source>
</evidence>
<dbReference type="InterPro" id="IPR011009">
    <property type="entry name" value="Kinase-like_dom_sf"/>
</dbReference>
<evidence type="ECO:0000259" key="6">
    <source>
        <dbReference type="PROSITE" id="PS50011"/>
    </source>
</evidence>
<dbReference type="SMART" id="SM00219">
    <property type="entry name" value="TyrKc"/>
    <property type="match status" value="1"/>
</dbReference>
<dbReference type="InterPro" id="IPR020635">
    <property type="entry name" value="Tyr_kinase_cat_dom"/>
</dbReference>
<accession>A0A452TSC6</accession>
<dbReference type="InterPro" id="IPR050198">
    <property type="entry name" value="Non-receptor_tyrosine_kinases"/>
</dbReference>
<dbReference type="GO" id="GO:0004713">
    <property type="term" value="F:protein tyrosine kinase activity"/>
    <property type="evidence" value="ECO:0007669"/>
    <property type="project" value="InterPro"/>
</dbReference>
<evidence type="ECO:0000256" key="5">
    <source>
        <dbReference type="SAM" id="MobiDB-lite"/>
    </source>
</evidence>
<dbReference type="SUPFAM" id="SSF56112">
    <property type="entry name" value="Protein kinase-like (PK-like)"/>
    <property type="match status" value="1"/>
</dbReference>
<keyword evidence="3" id="KW-0418">Kinase</keyword>
<dbReference type="PROSITE" id="PS50011">
    <property type="entry name" value="PROTEIN_KINASE_DOM"/>
    <property type="match status" value="1"/>
</dbReference>
<evidence type="ECO:0000256" key="4">
    <source>
        <dbReference type="ARBA" id="ARBA00022840"/>
    </source>
</evidence>
<sequence length="355" mass="38981">PGQRRLLHLPSHHFSWPARAGPPLHQCFGRAVHAIESPLPDPEAPEALVGGRVGGSQGDAEAGGAAGSWPVRGGVDGVLQRAHKGGSEEPEAGQHVPRRLPGRGQPHEAAATPETGPALRGGHPGAHLHHHGIHGEREPGGFPEDPPRHQAGHQQTLGYGSPSKETGEGLGRCTAQWGKDVWPRTADLLPGLQIAEGMAFIEERNYIHRDLRAANILVSDTLSCKIADFGLARLIEDNEYTAREGAKFPIKWTAPEAINYGTFTIKSDVWSFGILLTEIVTHGRIPYPGMTNPEVIQNLERGYRMVRPDNCPEELYHLMMLCWKERPEERPTFDYLRSVLEDFFTATEGQYQPQP</sequence>
<evidence type="ECO:0000256" key="3">
    <source>
        <dbReference type="ARBA" id="ARBA00022777"/>
    </source>
</evidence>
<dbReference type="InterPro" id="IPR000719">
    <property type="entry name" value="Prot_kinase_dom"/>
</dbReference>
<dbReference type="Gene3D" id="1.10.510.10">
    <property type="entry name" value="Transferase(Phosphotransferase) domain 1"/>
    <property type="match status" value="1"/>
</dbReference>
<protein>
    <submittedName>
        <fullName evidence="7">LCK proto-oncogene, Src family tyrosine kinase</fullName>
    </submittedName>
</protein>
<proteinExistence type="predicted"/>
<dbReference type="AlphaFoldDB" id="A0A452TSC6"/>
<dbReference type="Ensembl" id="ENSUMAT00000013275.1">
    <property type="protein sequence ID" value="ENSUMAP00000011161.1"/>
    <property type="gene ID" value="ENSUMAG00000008388.1"/>
</dbReference>
<dbReference type="InterPro" id="IPR001245">
    <property type="entry name" value="Ser-Thr/Tyr_kinase_cat_dom"/>
</dbReference>
<dbReference type="PANTHER" id="PTHR24418">
    <property type="entry name" value="TYROSINE-PROTEIN KINASE"/>
    <property type="match status" value="1"/>
</dbReference>
<evidence type="ECO:0000313" key="7">
    <source>
        <dbReference type="Ensembl" id="ENSUMAP00000011161"/>
    </source>
</evidence>
<dbReference type="InterPro" id="IPR008266">
    <property type="entry name" value="Tyr_kinase_AS"/>
</dbReference>
<dbReference type="PROSITE" id="PS00109">
    <property type="entry name" value="PROTEIN_KINASE_TYR"/>
    <property type="match status" value="1"/>
</dbReference>
<feature type="domain" description="Protein kinase" evidence="6">
    <location>
        <begin position="1"/>
        <end position="344"/>
    </location>
</feature>
<evidence type="ECO:0000256" key="2">
    <source>
        <dbReference type="ARBA" id="ARBA00022741"/>
    </source>
</evidence>
<organism evidence="7">
    <name type="scientific">Ursus maritimus</name>
    <name type="common">Polar bear</name>
    <name type="synonym">Thalarctos maritimus</name>
    <dbReference type="NCBI Taxonomy" id="29073"/>
    <lineage>
        <taxon>Eukaryota</taxon>
        <taxon>Metazoa</taxon>
        <taxon>Chordata</taxon>
        <taxon>Craniata</taxon>
        <taxon>Vertebrata</taxon>
        <taxon>Euteleostomi</taxon>
        <taxon>Mammalia</taxon>
        <taxon>Eutheria</taxon>
        <taxon>Laurasiatheria</taxon>
        <taxon>Carnivora</taxon>
        <taxon>Caniformia</taxon>
        <taxon>Ursidae</taxon>
        <taxon>Ursus</taxon>
    </lineage>
</organism>
<name>A0A452TSC6_URSMA</name>
<keyword evidence="2" id="KW-0547">Nucleotide-binding</keyword>
<reference evidence="7" key="1">
    <citation type="submission" date="2019-03" db="UniProtKB">
        <authorList>
            <consortium name="Ensembl"/>
        </authorList>
    </citation>
    <scope>IDENTIFICATION</scope>
</reference>
<dbReference type="PRINTS" id="PR00109">
    <property type="entry name" value="TYRKINASE"/>
</dbReference>
<gene>
    <name evidence="7" type="primary">LCK</name>
</gene>
<dbReference type="FunFam" id="1.10.510.10:FF:000004">
    <property type="entry name" value="Tyrosine-protein kinase"/>
    <property type="match status" value="1"/>
</dbReference>
<keyword evidence="4" id="KW-0067">ATP-binding</keyword>
<dbReference type="GO" id="GO:0005524">
    <property type="term" value="F:ATP binding"/>
    <property type="evidence" value="ECO:0007669"/>
    <property type="project" value="UniProtKB-KW"/>
</dbReference>
<dbReference type="GeneTree" id="ENSGT00940000161163"/>
<dbReference type="Pfam" id="PF07714">
    <property type="entry name" value="PK_Tyr_Ser-Thr"/>
    <property type="match status" value="1"/>
</dbReference>
<keyword evidence="1" id="KW-0808">Transferase</keyword>
<feature type="region of interest" description="Disordered" evidence="5">
    <location>
        <begin position="37"/>
        <end position="171"/>
    </location>
</feature>